<evidence type="ECO:0000256" key="7">
    <source>
        <dbReference type="SAM" id="Phobius"/>
    </source>
</evidence>
<sequence length="258" mass="29261">MIPYFSLHVIRLGPVSIQVWGLLVALGLVAALLVASREIRRRRLPVDALYDLAVYFLIPSFVLARVFYVLFYDRSSVPFGIETVWNWLAVWRGGLSSFGGFFGAVAGLFLFRRRYRIDVWPYLEALAFAFPLGYGIGRLGCFLIHDHLGIPSSFWLAVSFPDGSRLDHGLLLSLFGFSLFGVFTWLKIRKVGQDRVFFLPLLLVAYGTFRFGLDFLRAWDGLSAETRYLYLTPAQYGSVILVVVGVLLFRRCRLAPQA</sequence>
<keyword evidence="6 7" id="KW-0472">Membrane</keyword>
<evidence type="ECO:0000313" key="9">
    <source>
        <dbReference type="Proteomes" id="UP000230973"/>
    </source>
</evidence>
<feature type="transmembrane region" description="Helical" evidence="7">
    <location>
        <begin position="228"/>
        <end position="249"/>
    </location>
</feature>
<dbReference type="PANTHER" id="PTHR30589:SF0">
    <property type="entry name" value="PHOSPHATIDYLGLYCEROL--PROLIPOPROTEIN DIACYLGLYCERYL TRANSFERASE"/>
    <property type="match status" value="1"/>
</dbReference>
<feature type="transmembrane region" description="Helical" evidence="7">
    <location>
        <begin position="123"/>
        <end position="145"/>
    </location>
</feature>
<dbReference type="GO" id="GO:0042158">
    <property type="term" value="P:lipoprotein biosynthetic process"/>
    <property type="evidence" value="ECO:0007669"/>
    <property type="project" value="InterPro"/>
</dbReference>
<reference evidence="9" key="1">
    <citation type="submission" date="2017-09" db="EMBL/GenBank/DDBJ databases">
        <title>Depth-based differentiation of microbial function through sediment-hosted aquifers and enrichment of novel symbionts in the deep terrestrial subsurface.</title>
        <authorList>
            <person name="Probst A.J."/>
            <person name="Ladd B."/>
            <person name="Jarett J.K."/>
            <person name="Geller-Mcgrath D.E."/>
            <person name="Sieber C.M.K."/>
            <person name="Emerson J.B."/>
            <person name="Anantharaman K."/>
            <person name="Thomas B.C."/>
            <person name="Malmstrom R."/>
            <person name="Stieglmeier M."/>
            <person name="Klingl A."/>
            <person name="Woyke T."/>
            <person name="Ryan C.M."/>
            <person name="Banfield J.F."/>
        </authorList>
    </citation>
    <scope>NUCLEOTIDE SEQUENCE [LARGE SCALE GENOMIC DNA]</scope>
</reference>
<feature type="transmembrane region" description="Helical" evidence="7">
    <location>
        <begin position="17"/>
        <end position="36"/>
    </location>
</feature>
<protein>
    <submittedName>
        <fullName evidence="8">Diacylglyceryl transferase</fullName>
    </submittedName>
</protein>
<feature type="transmembrane region" description="Helical" evidence="7">
    <location>
        <begin position="48"/>
        <end position="71"/>
    </location>
</feature>
<dbReference type="EMBL" id="PFLC01000023">
    <property type="protein sequence ID" value="PIY62916.1"/>
    <property type="molecule type" value="Genomic_DNA"/>
</dbReference>
<name>A0A2M7QAB0_9BACT</name>
<comment type="similarity">
    <text evidence="1">Belongs to the Lgt family.</text>
</comment>
<keyword evidence="2" id="KW-1003">Cell membrane</keyword>
<dbReference type="Pfam" id="PF01790">
    <property type="entry name" value="LGT"/>
    <property type="match status" value="1"/>
</dbReference>
<evidence type="ECO:0000256" key="4">
    <source>
        <dbReference type="ARBA" id="ARBA00022692"/>
    </source>
</evidence>
<dbReference type="Proteomes" id="UP000230973">
    <property type="component" value="Unassembled WGS sequence"/>
</dbReference>
<feature type="transmembrane region" description="Helical" evidence="7">
    <location>
        <begin position="91"/>
        <end position="111"/>
    </location>
</feature>
<evidence type="ECO:0000256" key="1">
    <source>
        <dbReference type="ARBA" id="ARBA00007150"/>
    </source>
</evidence>
<comment type="caution">
    <text evidence="8">The sequence shown here is derived from an EMBL/GenBank/DDBJ whole genome shotgun (WGS) entry which is preliminary data.</text>
</comment>
<dbReference type="PANTHER" id="PTHR30589">
    <property type="entry name" value="PROLIPOPROTEIN DIACYLGLYCERYL TRANSFERASE"/>
    <property type="match status" value="1"/>
</dbReference>
<evidence type="ECO:0000256" key="3">
    <source>
        <dbReference type="ARBA" id="ARBA00022679"/>
    </source>
</evidence>
<evidence type="ECO:0000256" key="5">
    <source>
        <dbReference type="ARBA" id="ARBA00022989"/>
    </source>
</evidence>
<proteinExistence type="inferred from homology"/>
<dbReference type="AlphaFoldDB" id="A0A2M7QAB0"/>
<gene>
    <name evidence="8" type="ORF">COY93_01755</name>
</gene>
<keyword evidence="3 8" id="KW-0808">Transferase</keyword>
<feature type="transmembrane region" description="Helical" evidence="7">
    <location>
        <begin position="198"/>
        <end position="216"/>
    </location>
</feature>
<dbReference type="InterPro" id="IPR001640">
    <property type="entry name" value="Lgt"/>
</dbReference>
<dbReference type="GO" id="GO:0008961">
    <property type="term" value="F:phosphatidylglycerol-prolipoprotein diacylglyceryl transferase activity"/>
    <property type="evidence" value="ECO:0007669"/>
    <property type="project" value="InterPro"/>
</dbReference>
<organism evidence="8 9">
    <name type="scientific">Candidatus Uhrbacteria bacterium CG_4_10_14_0_8_um_filter_58_22</name>
    <dbReference type="NCBI Taxonomy" id="1975029"/>
    <lineage>
        <taxon>Bacteria</taxon>
        <taxon>Candidatus Uhriibacteriota</taxon>
    </lineage>
</organism>
<evidence type="ECO:0000313" key="8">
    <source>
        <dbReference type="EMBL" id="PIY62916.1"/>
    </source>
</evidence>
<accession>A0A2M7QAB0</accession>
<evidence type="ECO:0000256" key="2">
    <source>
        <dbReference type="ARBA" id="ARBA00022475"/>
    </source>
</evidence>
<dbReference type="GO" id="GO:0005886">
    <property type="term" value="C:plasma membrane"/>
    <property type="evidence" value="ECO:0007669"/>
    <property type="project" value="InterPro"/>
</dbReference>
<feature type="transmembrane region" description="Helical" evidence="7">
    <location>
        <begin position="165"/>
        <end position="186"/>
    </location>
</feature>
<keyword evidence="4 7" id="KW-0812">Transmembrane</keyword>
<keyword evidence="5 7" id="KW-1133">Transmembrane helix</keyword>
<evidence type="ECO:0000256" key="6">
    <source>
        <dbReference type="ARBA" id="ARBA00023136"/>
    </source>
</evidence>